<evidence type="ECO:0000256" key="5">
    <source>
        <dbReference type="ARBA" id="ARBA00022574"/>
    </source>
</evidence>
<dbReference type="GO" id="GO:0005737">
    <property type="term" value="C:cytoplasm"/>
    <property type="evidence" value="ECO:0007669"/>
    <property type="project" value="UniProtKB-SubCell"/>
</dbReference>
<organism evidence="9">
    <name type="scientific">Spumella elongata</name>
    <dbReference type="NCBI Taxonomy" id="89044"/>
    <lineage>
        <taxon>Eukaryota</taxon>
        <taxon>Sar</taxon>
        <taxon>Stramenopiles</taxon>
        <taxon>Ochrophyta</taxon>
        <taxon>Chrysophyceae</taxon>
        <taxon>Chromulinales</taxon>
        <taxon>Chromulinaceae</taxon>
        <taxon>Spumella</taxon>
    </lineage>
</organism>
<dbReference type="GO" id="GO:0032956">
    <property type="term" value="P:regulation of actin cytoskeleton organization"/>
    <property type="evidence" value="ECO:0007669"/>
    <property type="project" value="TreeGrafter"/>
</dbReference>
<protein>
    <recommendedName>
        <fullName evidence="7">Protein LST8 homolog</fullName>
    </recommendedName>
    <alternativeName>
        <fullName evidence="3">Target of rapamycin complex subunit LST8</fullName>
    </alternativeName>
</protein>
<dbReference type="PANTHER" id="PTHR19842:SF0">
    <property type="entry name" value="TARGET OF RAPAMYCIN COMPLEX SUBUNIT LST8"/>
    <property type="match status" value="1"/>
</dbReference>
<feature type="repeat" description="WD" evidence="8">
    <location>
        <begin position="122"/>
        <end position="156"/>
    </location>
</feature>
<dbReference type="PROSITE" id="PS00678">
    <property type="entry name" value="WD_REPEATS_1"/>
    <property type="match status" value="5"/>
</dbReference>
<keyword evidence="6" id="KW-0677">Repeat</keyword>
<dbReference type="GO" id="GO:0031932">
    <property type="term" value="C:TORC2 complex"/>
    <property type="evidence" value="ECO:0007669"/>
    <property type="project" value="InterPro"/>
</dbReference>
<keyword evidence="5 8" id="KW-0853">WD repeat</keyword>
<evidence type="ECO:0000256" key="1">
    <source>
        <dbReference type="ARBA" id="ARBA00004496"/>
    </source>
</evidence>
<reference evidence="9" key="1">
    <citation type="submission" date="2021-01" db="EMBL/GenBank/DDBJ databases">
        <authorList>
            <person name="Corre E."/>
            <person name="Pelletier E."/>
            <person name="Niang G."/>
            <person name="Scheremetjew M."/>
            <person name="Finn R."/>
            <person name="Kale V."/>
            <person name="Holt S."/>
            <person name="Cochrane G."/>
            <person name="Meng A."/>
            <person name="Brown T."/>
            <person name="Cohen L."/>
        </authorList>
    </citation>
    <scope>NUCLEOTIDE SEQUENCE</scope>
    <source>
        <strain evidence="9">CCAP 955/1</strain>
    </source>
</reference>
<evidence type="ECO:0000256" key="7">
    <source>
        <dbReference type="ARBA" id="ARBA00074814"/>
    </source>
</evidence>
<dbReference type="GO" id="GO:0031931">
    <property type="term" value="C:TORC1 complex"/>
    <property type="evidence" value="ECO:0007669"/>
    <property type="project" value="InterPro"/>
</dbReference>
<evidence type="ECO:0000256" key="2">
    <source>
        <dbReference type="ARBA" id="ARBA00009890"/>
    </source>
</evidence>
<dbReference type="Gene3D" id="2.130.10.10">
    <property type="entry name" value="YVTN repeat-like/Quinoprotein amine dehydrogenase"/>
    <property type="match status" value="1"/>
</dbReference>
<dbReference type="InterPro" id="IPR020472">
    <property type="entry name" value="WD40_PAC1"/>
</dbReference>
<feature type="repeat" description="WD" evidence="8">
    <location>
        <begin position="203"/>
        <end position="244"/>
    </location>
</feature>
<dbReference type="InterPro" id="IPR001680">
    <property type="entry name" value="WD40_rpt"/>
</dbReference>
<name>A0A7S3H1Y8_9STRA</name>
<dbReference type="PROSITE" id="PS50082">
    <property type="entry name" value="WD_REPEATS_2"/>
    <property type="match status" value="5"/>
</dbReference>
<comment type="similarity">
    <text evidence="2">Belongs to the WD repeat LST8 family.</text>
</comment>
<gene>
    <name evidence="9" type="ORF">SELO1098_LOCUS11732</name>
</gene>
<dbReference type="SUPFAM" id="SSF50998">
    <property type="entry name" value="Quinoprotein alcohol dehydrogenase-like"/>
    <property type="match status" value="1"/>
</dbReference>
<dbReference type="InterPro" id="IPR037588">
    <property type="entry name" value="MLST8"/>
</dbReference>
<dbReference type="PANTHER" id="PTHR19842">
    <property type="entry name" value="G BETA-LIKE PROTEIN GBL"/>
    <property type="match status" value="1"/>
</dbReference>
<feature type="repeat" description="WD" evidence="8">
    <location>
        <begin position="74"/>
        <end position="115"/>
    </location>
</feature>
<dbReference type="GO" id="GO:0051897">
    <property type="term" value="P:positive regulation of phosphatidylinositol 3-kinase/protein kinase B signal transduction"/>
    <property type="evidence" value="ECO:0007669"/>
    <property type="project" value="UniProtKB-ARBA"/>
</dbReference>
<evidence type="ECO:0000256" key="6">
    <source>
        <dbReference type="ARBA" id="ARBA00022737"/>
    </source>
</evidence>
<dbReference type="GO" id="GO:0032535">
    <property type="term" value="P:regulation of cellular component size"/>
    <property type="evidence" value="ECO:0007669"/>
    <property type="project" value="UniProtKB-ARBA"/>
</dbReference>
<proteinExistence type="inferred from homology"/>
<dbReference type="AlphaFoldDB" id="A0A7S3H1Y8"/>
<dbReference type="PRINTS" id="PR00320">
    <property type="entry name" value="GPROTEINBRPT"/>
</dbReference>
<feature type="repeat" description="WD" evidence="8">
    <location>
        <begin position="8"/>
        <end position="30"/>
    </location>
</feature>
<evidence type="ECO:0000256" key="4">
    <source>
        <dbReference type="ARBA" id="ARBA00022490"/>
    </source>
</evidence>
<sequence>MSVMPVVLVTGGYDHKIRFWDATSGVCTKSISFGESQVNCIQVSSDKSLLVAGGNPMIQLFDVNMVDERPLITYDSHTNNVTTVGFQRDQKWIYSCSEDGTVRVWDTRSNNYSRKYDCGSPVNTVCIHPNQAELISGDQNGAIKVWDLTADKCREEYTPLPEIPIRSISIAYDASFIAAGSHKGRVFVYTPDAEKGLVLTKDYQAHEDYLLKCVISPDLRSIATTSADKTIKLWETSSWNLETTLNKHQRWVWDCVYSADSLYLLTASSDQSAKLWDLRTGDVIRNYAGHSLAVTCVALNDISLQ</sequence>
<dbReference type="PROSITE" id="PS50294">
    <property type="entry name" value="WD_REPEATS_REGION"/>
    <property type="match status" value="3"/>
</dbReference>
<dbReference type="SMART" id="SM00320">
    <property type="entry name" value="WD40"/>
    <property type="match status" value="6"/>
</dbReference>
<dbReference type="InterPro" id="IPR019775">
    <property type="entry name" value="WD40_repeat_CS"/>
</dbReference>
<dbReference type="InterPro" id="IPR011047">
    <property type="entry name" value="Quinoprotein_ADH-like_sf"/>
</dbReference>
<feature type="repeat" description="WD" evidence="8">
    <location>
        <begin position="245"/>
        <end position="286"/>
    </location>
</feature>
<dbReference type="FunFam" id="2.130.10.10:FF:000505">
    <property type="entry name" value="Blast:Protein LST8 homolog"/>
    <property type="match status" value="1"/>
</dbReference>
<dbReference type="InterPro" id="IPR015943">
    <property type="entry name" value="WD40/YVTN_repeat-like_dom_sf"/>
</dbReference>
<dbReference type="EMBL" id="HBIC01023445">
    <property type="protein sequence ID" value="CAE0282898.1"/>
    <property type="molecule type" value="Transcribed_RNA"/>
</dbReference>
<dbReference type="GO" id="GO:0038203">
    <property type="term" value="P:TORC2 signaling"/>
    <property type="evidence" value="ECO:0007669"/>
    <property type="project" value="UniProtKB-ARBA"/>
</dbReference>
<accession>A0A7S3H1Y8</accession>
<dbReference type="CDD" id="cd00200">
    <property type="entry name" value="WD40"/>
    <property type="match status" value="1"/>
</dbReference>
<dbReference type="Pfam" id="PF00400">
    <property type="entry name" value="WD40"/>
    <property type="match status" value="5"/>
</dbReference>
<evidence type="ECO:0000256" key="3">
    <source>
        <dbReference type="ARBA" id="ARBA00018867"/>
    </source>
</evidence>
<evidence type="ECO:0000256" key="8">
    <source>
        <dbReference type="PROSITE-ProRule" id="PRU00221"/>
    </source>
</evidence>
<keyword evidence="4" id="KW-0963">Cytoplasm</keyword>
<comment type="subcellular location">
    <subcellularLocation>
        <location evidence="1">Cytoplasm</location>
    </subcellularLocation>
</comment>
<evidence type="ECO:0000313" key="9">
    <source>
        <dbReference type="EMBL" id="CAE0282898.1"/>
    </source>
</evidence>